<dbReference type="Proteomes" id="UP000789901">
    <property type="component" value="Unassembled WGS sequence"/>
</dbReference>
<keyword evidence="3" id="KW-1185">Reference proteome</keyword>
<feature type="non-terminal residue" evidence="2">
    <location>
        <position position="41"/>
    </location>
</feature>
<proteinExistence type="predicted"/>
<name>A0ABN7XJ41_GIGMA</name>
<dbReference type="EMBL" id="CAJVQB010148034">
    <property type="protein sequence ID" value="CAG8855317.1"/>
    <property type="molecule type" value="Genomic_DNA"/>
</dbReference>
<gene>
    <name evidence="2" type="ORF">GMARGA_LOCUS44138</name>
</gene>
<feature type="signal peptide" evidence="1">
    <location>
        <begin position="1"/>
        <end position="22"/>
    </location>
</feature>
<sequence>KPILSFHTTLTLLLLTMSATNPSQLDTLTPQPTSCPTTVYA</sequence>
<comment type="caution">
    <text evidence="2">The sequence shown here is derived from an EMBL/GenBank/DDBJ whole genome shotgun (WGS) entry which is preliminary data.</text>
</comment>
<keyword evidence="1" id="KW-0732">Signal</keyword>
<reference evidence="2 3" key="1">
    <citation type="submission" date="2021-06" db="EMBL/GenBank/DDBJ databases">
        <authorList>
            <person name="Kallberg Y."/>
            <person name="Tangrot J."/>
            <person name="Rosling A."/>
        </authorList>
    </citation>
    <scope>NUCLEOTIDE SEQUENCE [LARGE SCALE GENOMIC DNA]</scope>
    <source>
        <strain evidence="2 3">120-4 pot B 10/14</strain>
    </source>
</reference>
<evidence type="ECO:0000313" key="2">
    <source>
        <dbReference type="EMBL" id="CAG8855317.1"/>
    </source>
</evidence>
<evidence type="ECO:0000313" key="3">
    <source>
        <dbReference type="Proteomes" id="UP000789901"/>
    </source>
</evidence>
<organism evidence="2 3">
    <name type="scientific">Gigaspora margarita</name>
    <dbReference type="NCBI Taxonomy" id="4874"/>
    <lineage>
        <taxon>Eukaryota</taxon>
        <taxon>Fungi</taxon>
        <taxon>Fungi incertae sedis</taxon>
        <taxon>Mucoromycota</taxon>
        <taxon>Glomeromycotina</taxon>
        <taxon>Glomeromycetes</taxon>
        <taxon>Diversisporales</taxon>
        <taxon>Gigasporaceae</taxon>
        <taxon>Gigaspora</taxon>
    </lineage>
</organism>
<evidence type="ECO:0000256" key="1">
    <source>
        <dbReference type="SAM" id="SignalP"/>
    </source>
</evidence>
<feature type="chain" id="PRO_5045241545" evidence="1">
    <location>
        <begin position="23"/>
        <end position="41"/>
    </location>
</feature>
<protein>
    <submittedName>
        <fullName evidence="2">28166_t:CDS:1</fullName>
    </submittedName>
</protein>
<feature type="non-terminal residue" evidence="2">
    <location>
        <position position="1"/>
    </location>
</feature>
<accession>A0ABN7XJ41</accession>